<dbReference type="Gene3D" id="3.10.180.10">
    <property type="entry name" value="2,3-Dihydroxybiphenyl 1,2-Dioxygenase, domain 1"/>
    <property type="match status" value="1"/>
</dbReference>
<organism evidence="3 4">
    <name type="scientific">Luteimicrobium album</name>
    <dbReference type="NCBI Taxonomy" id="1054550"/>
    <lineage>
        <taxon>Bacteria</taxon>
        <taxon>Bacillati</taxon>
        <taxon>Actinomycetota</taxon>
        <taxon>Actinomycetes</taxon>
        <taxon>Micrococcales</taxon>
        <taxon>Luteimicrobium</taxon>
    </lineage>
</organism>
<name>A0ABQ6HZ56_9MICO</name>
<dbReference type="PANTHER" id="PTHR33993:SF2">
    <property type="entry name" value="VOC DOMAIN-CONTAINING PROTEIN"/>
    <property type="match status" value="1"/>
</dbReference>
<gene>
    <name evidence="3" type="ORF">GCM10025864_15320</name>
</gene>
<evidence type="ECO:0000256" key="1">
    <source>
        <dbReference type="SAM" id="MobiDB-lite"/>
    </source>
</evidence>
<protein>
    <submittedName>
        <fullName evidence="3">Glyoxalase</fullName>
    </submittedName>
</protein>
<feature type="region of interest" description="Disordered" evidence="1">
    <location>
        <begin position="44"/>
        <end position="69"/>
    </location>
</feature>
<keyword evidence="4" id="KW-1185">Reference proteome</keyword>
<sequence length="127" mass="13742">MPRRVVHFELPYDDADRASAFYRDVFDWGLETWPDAGGYVLASTGPNGDRGPTEPGFINGGLLERSPDHTAPNVVIDVDDIDAALEAVEAAGGTRLEERAPVGDMGWAAYFTDTEGNVVGLWQTKTS</sequence>
<dbReference type="EMBL" id="BSUK01000001">
    <property type="protein sequence ID" value="GMA23773.1"/>
    <property type="molecule type" value="Genomic_DNA"/>
</dbReference>
<dbReference type="InterPro" id="IPR029068">
    <property type="entry name" value="Glyas_Bleomycin-R_OHBP_Dase"/>
</dbReference>
<dbReference type="PROSITE" id="PS51819">
    <property type="entry name" value="VOC"/>
    <property type="match status" value="1"/>
</dbReference>
<dbReference type="InterPro" id="IPR037523">
    <property type="entry name" value="VOC_core"/>
</dbReference>
<dbReference type="CDD" id="cd07247">
    <property type="entry name" value="SgaA_N_like"/>
    <property type="match status" value="1"/>
</dbReference>
<evidence type="ECO:0000313" key="4">
    <source>
        <dbReference type="Proteomes" id="UP001157091"/>
    </source>
</evidence>
<dbReference type="InterPro" id="IPR052164">
    <property type="entry name" value="Anthracycline_SecMetBiosynth"/>
</dbReference>
<accession>A0ABQ6HZ56</accession>
<dbReference type="PANTHER" id="PTHR33993">
    <property type="entry name" value="GLYOXALASE-RELATED"/>
    <property type="match status" value="1"/>
</dbReference>
<dbReference type="SUPFAM" id="SSF54593">
    <property type="entry name" value="Glyoxalase/Bleomycin resistance protein/Dihydroxybiphenyl dioxygenase"/>
    <property type="match status" value="1"/>
</dbReference>
<dbReference type="Proteomes" id="UP001157091">
    <property type="component" value="Unassembled WGS sequence"/>
</dbReference>
<comment type="caution">
    <text evidence="3">The sequence shown here is derived from an EMBL/GenBank/DDBJ whole genome shotgun (WGS) entry which is preliminary data.</text>
</comment>
<evidence type="ECO:0000259" key="2">
    <source>
        <dbReference type="PROSITE" id="PS51819"/>
    </source>
</evidence>
<evidence type="ECO:0000313" key="3">
    <source>
        <dbReference type="EMBL" id="GMA23773.1"/>
    </source>
</evidence>
<proteinExistence type="predicted"/>
<dbReference type="Pfam" id="PF00903">
    <property type="entry name" value="Glyoxalase"/>
    <property type="match status" value="1"/>
</dbReference>
<reference evidence="4" key="1">
    <citation type="journal article" date="2019" name="Int. J. Syst. Evol. Microbiol.">
        <title>The Global Catalogue of Microorganisms (GCM) 10K type strain sequencing project: providing services to taxonomists for standard genome sequencing and annotation.</title>
        <authorList>
            <consortium name="The Broad Institute Genomics Platform"/>
            <consortium name="The Broad Institute Genome Sequencing Center for Infectious Disease"/>
            <person name="Wu L."/>
            <person name="Ma J."/>
        </authorList>
    </citation>
    <scope>NUCLEOTIDE SEQUENCE [LARGE SCALE GENOMIC DNA]</scope>
    <source>
        <strain evidence="4">NBRC 106348</strain>
    </source>
</reference>
<dbReference type="RefSeq" id="WP_284292700.1">
    <property type="nucleotide sequence ID" value="NZ_BSUK01000001.1"/>
</dbReference>
<dbReference type="InterPro" id="IPR004360">
    <property type="entry name" value="Glyas_Fos-R_dOase_dom"/>
</dbReference>
<feature type="domain" description="VOC" evidence="2">
    <location>
        <begin position="4"/>
        <end position="124"/>
    </location>
</feature>